<dbReference type="InterPro" id="IPR001258">
    <property type="entry name" value="NHL_repeat"/>
</dbReference>
<gene>
    <name evidence="6" type="ORF">DD666_11480</name>
</gene>
<name>A0A356LHN1_9BURK</name>
<dbReference type="InterPro" id="IPR011042">
    <property type="entry name" value="6-blade_b-propeller_TolB-like"/>
</dbReference>
<comment type="cofactor">
    <cofactor evidence="3">
        <name>Zn(2+)</name>
        <dbReference type="ChEBI" id="CHEBI:29105"/>
    </cofactor>
    <text evidence="3">Binds 1 divalent metal cation per subunit.</text>
</comment>
<feature type="domain" description="SMP-30/Gluconolactonase/LRE-like region" evidence="5">
    <location>
        <begin position="47"/>
        <end position="287"/>
    </location>
</feature>
<dbReference type="GO" id="GO:0046872">
    <property type="term" value="F:metal ion binding"/>
    <property type="evidence" value="ECO:0007669"/>
    <property type="project" value="UniProtKB-KW"/>
</dbReference>
<organism evidence="6 7">
    <name type="scientific">Advenella kashmirensis</name>
    <dbReference type="NCBI Taxonomy" id="310575"/>
    <lineage>
        <taxon>Bacteria</taxon>
        <taxon>Pseudomonadati</taxon>
        <taxon>Pseudomonadota</taxon>
        <taxon>Betaproteobacteria</taxon>
        <taxon>Burkholderiales</taxon>
        <taxon>Alcaligenaceae</taxon>
    </lineage>
</organism>
<evidence type="ECO:0000313" key="6">
    <source>
        <dbReference type="EMBL" id="HBP30025.1"/>
    </source>
</evidence>
<dbReference type="Proteomes" id="UP000264036">
    <property type="component" value="Unassembled WGS sequence"/>
</dbReference>
<evidence type="ECO:0000256" key="4">
    <source>
        <dbReference type="PROSITE-ProRule" id="PRU00504"/>
    </source>
</evidence>
<evidence type="ECO:0000313" key="7">
    <source>
        <dbReference type="Proteomes" id="UP000264036"/>
    </source>
</evidence>
<dbReference type="SUPFAM" id="SSF63829">
    <property type="entry name" value="Calcium-dependent phosphotriesterase"/>
    <property type="match status" value="1"/>
</dbReference>
<feature type="binding site" evidence="3">
    <location>
        <position position="181"/>
    </location>
    <ligand>
        <name>a divalent metal cation</name>
        <dbReference type="ChEBI" id="CHEBI:60240"/>
    </ligand>
</feature>
<accession>A0A356LHN1</accession>
<dbReference type="InterPro" id="IPR005511">
    <property type="entry name" value="SMP-30"/>
</dbReference>
<feature type="active site" description="Proton donor/acceptor" evidence="2">
    <location>
        <position position="229"/>
    </location>
</feature>
<sequence length="310" mass="34009">MFFLNQEPERCDAQVWSTMPDHLRLRNTDSEWAKANKGGEQLHSFIEGAAMDAQGNLYVTDIPYGRIFRISAQKGWELIVQYDGEPNGLKVLHDGSLLIADYRRGLLRCDPLAKVVEPVLARRNAQSFKGLNDLYVTRDESQVYFTDQGQTGLHDPSGAVYRYGLKTGQLDCLMNNVPSPNGIVVDEDRSVLFVAATRDNAVWRAPLLADGSVSKAGRFCALFGTSGPDGLALDQQGRLYVAHASLGRVFVFEANGECCRILRSVAGNTVTNLCFTNARCDTLLITESSTGAVLRAAVGAAEDNFQQPKK</sequence>
<feature type="binding site" evidence="3">
    <location>
        <position position="132"/>
    </location>
    <ligand>
        <name>substrate</name>
    </ligand>
</feature>
<evidence type="ECO:0000256" key="2">
    <source>
        <dbReference type="PIRSR" id="PIRSR605511-1"/>
    </source>
</evidence>
<dbReference type="PANTHER" id="PTHR47572:SF5">
    <property type="entry name" value="BLR2277 PROTEIN"/>
    <property type="match status" value="1"/>
</dbReference>
<feature type="repeat" description="NHL" evidence="4">
    <location>
        <begin position="226"/>
        <end position="255"/>
    </location>
</feature>
<keyword evidence="3" id="KW-0479">Metal-binding</keyword>
<evidence type="ECO:0000259" key="5">
    <source>
        <dbReference type="Pfam" id="PF08450"/>
    </source>
</evidence>
<feature type="binding site" evidence="3">
    <location>
        <position position="229"/>
    </location>
    <ligand>
        <name>a divalent metal cation</name>
        <dbReference type="ChEBI" id="CHEBI:60240"/>
    </ligand>
</feature>
<evidence type="ECO:0000256" key="3">
    <source>
        <dbReference type="PIRSR" id="PIRSR605511-2"/>
    </source>
</evidence>
<dbReference type="InterPro" id="IPR051262">
    <property type="entry name" value="SMP-30/CGR1_Lactonase"/>
</dbReference>
<evidence type="ECO:0000256" key="1">
    <source>
        <dbReference type="ARBA" id="ARBA00022737"/>
    </source>
</evidence>
<dbReference type="PROSITE" id="PS51125">
    <property type="entry name" value="NHL"/>
    <property type="match status" value="1"/>
</dbReference>
<dbReference type="Pfam" id="PF08450">
    <property type="entry name" value="SGL"/>
    <property type="match status" value="1"/>
</dbReference>
<dbReference type="EMBL" id="DOEK01000028">
    <property type="protein sequence ID" value="HBP30025.1"/>
    <property type="molecule type" value="Genomic_DNA"/>
</dbReference>
<dbReference type="Gene3D" id="2.120.10.30">
    <property type="entry name" value="TolB, C-terminal domain"/>
    <property type="match status" value="1"/>
</dbReference>
<keyword evidence="1" id="KW-0677">Repeat</keyword>
<keyword evidence="3" id="KW-0862">Zinc</keyword>
<proteinExistence type="predicted"/>
<dbReference type="PANTHER" id="PTHR47572">
    <property type="entry name" value="LIPOPROTEIN-RELATED"/>
    <property type="match status" value="1"/>
</dbReference>
<protein>
    <submittedName>
        <fullName evidence="6">Gluconolactonase</fullName>
    </submittedName>
</protein>
<dbReference type="PRINTS" id="PR01790">
    <property type="entry name" value="SMP30FAMILY"/>
</dbReference>
<comment type="caution">
    <text evidence="6">The sequence shown here is derived from an EMBL/GenBank/DDBJ whole genome shotgun (WGS) entry which is preliminary data.</text>
</comment>
<dbReference type="AlphaFoldDB" id="A0A356LHN1"/>
<reference evidence="6 7" key="1">
    <citation type="journal article" date="2018" name="Nat. Biotechnol.">
        <title>A standardized bacterial taxonomy based on genome phylogeny substantially revises the tree of life.</title>
        <authorList>
            <person name="Parks D.H."/>
            <person name="Chuvochina M."/>
            <person name="Waite D.W."/>
            <person name="Rinke C."/>
            <person name="Skarshewski A."/>
            <person name="Chaumeil P.A."/>
            <person name="Hugenholtz P."/>
        </authorList>
    </citation>
    <scope>NUCLEOTIDE SEQUENCE [LARGE SCALE GENOMIC DNA]</scope>
    <source>
        <strain evidence="6">UBA10707</strain>
    </source>
</reference>
<dbReference type="InterPro" id="IPR013658">
    <property type="entry name" value="SGL"/>
</dbReference>